<evidence type="ECO:0000313" key="3">
    <source>
        <dbReference type="Proteomes" id="UP000010474"/>
    </source>
</evidence>
<gene>
    <name evidence="2" type="ordered locus">Anacy_6142</name>
</gene>
<dbReference type="GO" id="GO:0006310">
    <property type="term" value="P:DNA recombination"/>
    <property type="evidence" value="ECO:0007669"/>
    <property type="project" value="UniProtKB-KW"/>
</dbReference>
<dbReference type="InterPro" id="IPR013762">
    <property type="entry name" value="Integrase-like_cat_sf"/>
</dbReference>
<geneLocation type="plasmid" evidence="2 3">
    <name>pANACY.05</name>
</geneLocation>
<reference evidence="3" key="1">
    <citation type="journal article" date="2013" name="Proc. Natl. Acad. Sci. U.S.A.">
        <title>Improving the coverage of the cyanobacterial phylum using diversity-driven genome sequencing.</title>
        <authorList>
            <person name="Shih P.M."/>
            <person name="Wu D."/>
            <person name="Latifi A."/>
            <person name="Axen S.D."/>
            <person name="Fewer D.P."/>
            <person name="Talla E."/>
            <person name="Calteau A."/>
            <person name="Cai F."/>
            <person name="Tandeau de Marsac N."/>
            <person name="Rippka R."/>
            <person name="Herdman M."/>
            <person name="Sivonen K."/>
            <person name="Coursin T."/>
            <person name="Laurent T."/>
            <person name="Goodwin L."/>
            <person name="Nolan M."/>
            <person name="Davenport K.W."/>
            <person name="Han C.S."/>
            <person name="Rubin E.M."/>
            <person name="Eisen J.A."/>
            <person name="Woyke T."/>
            <person name="Gugger M."/>
            <person name="Kerfeld C.A."/>
        </authorList>
    </citation>
    <scope>NUCLEOTIDE SEQUENCE [LARGE SCALE GENOMIC DNA]</scope>
    <source>
        <strain evidence="3">ATCC 27899 / PCC 7122</strain>
    </source>
</reference>
<dbReference type="SUPFAM" id="SSF56349">
    <property type="entry name" value="DNA breaking-rejoining enzymes"/>
    <property type="match status" value="1"/>
</dbReference>
<sequence length="619" mass="72910">MEFRTLPIQNIKEALEAYLKDLKLLDPKIIPPTQTAVLRFTVPGWGGPIPKGKKSTAQDVKAGLDFLSQLPLEALNTATEAQEKTFNKLELDKKARRQPRHYLLGFIRWSKDKGVISNETHSETQEDLEAIYLQNKRRNPKRREDLKTTSRLGHYDKFALGVIEGDFINESLEDEFKKFDRFQAKVLDRTSKMTRARARRDCLLLLGWLYRFHNINQDINLSNISLSSLIPVIVLYPQMNDSKIEDYWISQAQARQRGKELGKNVVTLIRRYFDWRAETLGYELSYQAQASYLDIIIALAKFLYHNQTDLSEANNYEDIPIVRHLQKFRTSIYKKHKKTRLKNSHRDRMISWEEIIEIREKVRNQADSTTIDFYDKTQKQIRKVKRDNQAIARDMQRFLLLAFLTVTPPDRQRTFRELRLGHTLKYGIFSNERFIPQAEMQNPDKARWYIHLNMDEYKTSKTYGEWIGELPDEVFDGNKTFYNYLDRWLYHGYQDINGNWHGWRDALNPRPVKLEENGKEITNDFLFVDNVGKPFSTGSITSRIKTIFKRLTGVAVNPHLFRAIFRTHLKNTGASIAEQESAAYWMKHDIRTAEADYTFQERDVKLRPAIELMKRLNQQ</sequence>
<dbReference type="Proteomes" id="UP000010474">
    <property type="component" value="Plasmid pANACY.05"/>
</dbReference>
<dbReference type="HOGENOM" id="CLU_441233_0_0_3"/>
<accession>K9ZSA0</accession>
<dbReference type="Gene3D" id="1.10.443.10">
    <property type="entry name" value="Intergrase catalytic core"/>
    <property type="match status" value="1"/>
</dbReference>
<keyword evidence="3" id="KW-1185">Reference proteome</keyword>
<dbReference type="GO" id="GO:0015074">
    <property type="term" value="P:DNA integration"/>
    <property type="evidence" value="ECO:0007669"/>
    <property type="project" value="InterPro"/>
</dbReference>
<organism evidence="2 3">
    <name type="scientific">Anabaena cylindrica (strain ATCC 27899 / PCC 7122)</name>
    <dbReference type="NCBI Taxonomy" id="272123"/>
    <lineage>
        <taxon>Bacteria</taxon>
        <taxon>Bacillati</taxon>
        <taxon>Cyanobacteriota</taxon>
        <taxon>Cyanophyceae</taxon>
        <taxon>Nostocales</taxon>
        <taxon>Nostocaceae</taxon>
        <taxon>Anabaena</taxon>
    </lineage>
</organism>
<dbReference type="KEGG" id="acy:Anacy_6142"/>
<proteinExistence type="predicted"/>
<dbReference type="RefSeq" id="WP_015338129.1">
    <property type="nucleotide sequence ID" value="NC_020056.1"/>
</dbReference>
<name>K9ZSA0_ANACC</name>
<dbReference type="AlphaFoldDB" id="K9ZSA0"/>
<dbReference type="EMBL" id="CP003664">
    <property type="protein sequence ID" value="AFZ61412.1"/>
    <property type="molecule type" value="Genomic_DNA"/>
</dbReference>
<evidence type="ECO:0000313" key="2">
    <source>
        <dbReference type="EMBL" id="AFZ61412.1"/>
    </source>
</evidence>
<protein>
    <submittedName>
        <fullName evidence="2">Integrase family protein</fullName>
    </submittedName>
</protein>
<dbReference type="InterPro" id="IPR011010">
    <property type="entry name" value="DNA_brk_join_enz"/>
</dbReference>
<dbReference type="GO" id="GO:0003677">
    <property type="term" value="F:DNA binding"/>
    <property type="evidence" value="ECO:0007669"/>
    <property type="project" value="InterPro"/>
</dbReference>
<keyword evidence="2" id="KW-0614">Plasmid</keyword>
<keyword evidence="1" id="KW-0233">DNA recombination</keyword>
<dbReference type="PATRIC" id="fig|272123.3.peg.6678"/>
<evidence type="ECO:0000256" key="1">
    <source>
        <dbReference type="ARBA" id="ARBA00023172"/>
    </source>
</evidence>